<keyword evidence="4" id="KW-1185">Reference proteome</keyword>
<dbReference type="PATRIC" id="fig|1028800.3.peg.5758"/>
<dbReference type="RefSeq" id="WP_041365415.1">
    <property type="nucleotide sequence ID" value="NZ_HG938354.1"/>
</dbReference>
<feature type="transmembrane region" description="Helical" evidence="1">
    <location>
        <begin position="108"/>
        <end position="132"/>
    </location>
</feature>
<feature type="domain" description="DUF112" evidence="2">
    <location>
        <begin position="20"/>
        <end position="437"/>
    </location>
</feature>
<sequence>MDTLNALLLGFDQAILPTNLFWCLIGTLLGTLVGVLPGLGPAATMAILLPFTIGLEPVTSLIMMAGIYYGAQYGGSTTAILLNLPGEASSVVTAIDGYKMARNGRAGVALSTAAIGSFFAGTVATLLLALFAPSLAEIGLLFGPAEYFSLMILGLVASVVLSRGSLPKALAMVFIGILVGLVGQDVQTAVPRFTLGFEEMSSGINFVVVAMGLFGIGELIKDLENPESRTAINAPFFSMIPSREDWRRMVAPILRGTGIGSVLGLLPGGGALLAAFAAYAIEKRVANPPEGFGGGAIEGVASPESANNAGAQTSFVPLLTLGLPANAVMALMFGALIMQGIAPGPTLISEHPDVFWGVIVSMWVGNLMLLVLNLPLIGIWTRLLTMPFHYLFPAIVVFCSIGAFSLSNSVFDLWLLGAFGVAGYIFAKLDCDPAPLVMGLILGPMMEENFRRAMFLARGNPGIFVDRPISAGLLVLAVLAIVAVALPKIKAVREEAFQE</sequence>
<dbReference type="Pfam" id="PF01970">
    <property type="entry name" value="TctA"/>
    <property type="match status" value="1"/>
</dbReference>
<feature type="transmembrane region" description="Helical" evidence="1">
    <location>
        <begin position="469"/>
        <end position="486"/>
    </location>
</feature>
<feature type="transmembrane region" description="Helical" evidence="1">
    <location>
        <begin position="323"/>
        <end position="342"/>
    </location>
</feature>
<dbReference type="EMBL" id="HG938354">
    <property type="protein sequence ID" value="CDN51804.1"/>
    <property type="molecule type" value="Genomic_DNA"/>
</dbReference>
<dbReference type="PANTHER" id="PTHR35342:SF5">
    <property type="entry name" value="TRICARBOXYLIC TRANSPORT PROTEIN"/>
    <property type="match status" value="1"/>
</dbReference>
<geneLocation type="plasmid" evidence="4">
    <name>II</name>
</geneLocation>
<feature type="transmembrane region" description="Helical" evidence="1">
    <location>
        <begin position="388"/>
        <end position="406"/>
    </location>
</feature>
<keyword evidence="3" id="KW-0614">Plasmid</keyword>
<dbReference type="HOGENOM" id="CLU_022936_2_0_5"/>
<organism evidence="3 4">
    <name type="scientific">Neorhizobium galegae bv. orientalis str. HAMBI 540</name>
    <dbReference type="NCBI Taxonomy" id="1028800"/>
    <lineage>
        <taxon>Bacteria</taxon>
        <taxon>Pseudomonadati</taxon>
        <taxon>Pseudomonadota</taxon>
        <taxon>Alphaproteobacteria</taxon>
        <taxon>Hyphomicrobiales</taxon>
        <taxon>Rhizobiaceae</taxon>
        <taxon>Rhizobium/Agrobacterium group</taxon>
        <taxon>Neorhizobium</taxon>
    </lineage>
</organism>
<accession>A0A068T161</accession>
<keyword evidence="1" id="KW-1133">Transmembrane helix</keyword>
<dbReference type="GeneID" id="24260015"/>
<feature type="transmembrane region" description="Helical" evidence="1">
    <location>
        <begin position="257"/>
        <end position="281"/>
    </location>
</feature>
<reference evidence="4" key="1">
    <citation type="journal article" date="2014" name="BMC Genomics">
        <title>Genome sequencing of two Neorhizobium galegae strains reveals a noeT gene responsible for the unusual acetylation of the nodulation factors.</title>
        <authorList>
            <person name="Osterman J."/>
            <person name="Marsh J."/>
            <person name="Laine P.K."/>
            <person name="Zeng Z."/>
            <person name="Alatalo E."/>
            <person name="Sullivan J.T."/>
            <person name="Young J.P."/>
            <person name="Thomas-Oates J."/>
            <person name="Paulin L."/>
            <person name="Lindstrom K."/>
        </authorList>
    </citation>
    <scope>NUCLEOTIDE SEQUENCE [LARGE SCALE GENOMIC DNA]</scope>
    <source>
        <strain evidence="4">HAMBI 540</strain>
    </source>
</reference>
<dbReference type="PANTHER" id="PTHR35342">
    <property type="entry name" value="TRICARBOXYLIC TRANSPORT PROTEIN"/>
    <property type="match status" value="1"/>
</dbReference>
<feature type="transmembrane region" description="Helical" evidence="1">
    <location>
        <begin position="169"/>
        <end position="190"/>
    </location>
</feature>
<dbReference type="InterPro" id="IPR002823">
    <property type="entry name" value="DUF112_TM"/>
</dbReference>
<feature type="transmembrane region" description="Helical" evidence="1">
    <location>
        <begin position="20"/>
        <end position="39"/>
    </location>
</feature>
<protein>
    <submittedName>
        <fullName evidence="3">Possible TctA subunit of the Tripartite Tricarboxylate Transport(TTT) Family</fullName>
    </submittedName>
</protein>
<dbReference type="Proteomes" id="UP000028181">
    <property type="component" value="Plasmid pHAMBI540a"/>
</dbReference>
<evidence type="ECO:0000259" key="2">
    <source>
        <dbReference type="Pfam" id="PF01970"/>
    </source>
</evidence>
<feature type="transmembrane region" description="Helical" evidence="1">
    <location>
        <begin position="45"/>
        <end position="69"/>
    </location>
</feature>
<dbReference type="eggNOG" id="COG3333">
    <property type="taxonomic scope" value="Bacteria"/>
</dbReference>
<dbReference type="AlphaFoldDB" id="A0A068T161"/>
<gene>
    <name evidence="3" type="ORF">RG540_PA11280</name>
</gene>
<feature type="transmembrane region" description="Helical" evidence="1">
    <location>
        <begin position="354"/>
        <end position="376"/>
    </location>
</feature>
<dbReference type="KEGG" id="ngg:RG540_PA11280"/>
<feature type="transmembrane region" description="Helical" evidence="1">
    <location>
        <begin position="202"/>
        <end position="220"/>
    </location>
</feature>
<feature type="transmembrane region" description="Helical" evidence="1">
    <location>
        <begin position="413"/>
        <end position="429"/>
    </location>
</feature>
<evidence type="ECO:0000256" key="1">
    <source>
        <dbReference type="SAM" id="Phobius"/>
    </source>
</evidence>
<keyword evidence="1" id="KW-0812">Transmembrane</keyword>
<keyword evidence="1" id="KW-0472">Membrane</keyword>
<feature type="transmembrane region" description="Helical" evidence="1">
    <location>
        <begin position="138"/>
        <end position="162"/>
    </location>
</feature>
<evidence type="ECO:0000313" key="3">
    <source>
        <dbReference type="EMBL" id="CDN51804.1"/>
    </source>
</evidence>
<evidence type="ECO:0000313" key="4">
    <source>
        <dbReference type="Proteomes" id="UP000028181"/>
    </source>
</evidence>
<name>A0A068T161_NEOGA</name>
<proteinExistence type="predicted"/>
<dbReference type="OrthoDB" id="7323395at2"/>